<dbReference type="InterPro" id="IPR025558">
    <property type="entry name" value="DUF4283"/>
</dbReference>
<evidence type="ECO:0000313" key="3">
    <source>
        <dbReference type="Proteomes" id="UP000829196"/>
    </source>
</evidence>
<proteinExistence type="predicted"/>
<accession>A0A8T3BJ28</accession>
<comment type="caution">
    <text evidence="2">The sequence shown here is derived from an EMBL/GenBank/DDBJ whole genome shotgun (WGS) entry which is preliminary data.</text>
</comment>
<dbReference type="Proteomes" id="UP000829196">
    <property type="component" value="Unassembled WGS sequence"/>
</dbReference>
<gene>
    <name evidence="2" type="ORF">KFK09_012467</name>
</gene>
<dbReference type="EMBL" id="JAGYWB010000009">
    <property type="protein sequence ID" value="KAI0511835.1"/>
    <property type="molecule type" value="Genomic_DNA"/>
</dbReference>
<reference evidence="2" key="1">
    <citation type="journal article" date="2022" name="Front. Genet.">
        <title>Chromosome-Scale Assembly of the Dendrobium nobile Genome Provides Insights Into the Molecular Mechanism of the Biosynthesis of the Medicinal Active Ingredient of Dendrobium.</title>
        <authorList>
            <person name="Xu Q."/>
            <person name="Niu S.-C."/>
            <person name="Li K.-L."/>
            <person name="Zheng P.-J."/>
            <person name="Zhang X.-J."/>
            <person name="Jia Y."/>
            <person name="Liu Y."/>
            <person name="Niu Y.-X."/>
            <person name="Yu L.-H."/>
            <person name="Chen D.-F."/>
            <person name="Zhang G.-Q."/>
        </authorList>
    </citation>
    <scope>NUCLEOTIDE SEQUENCE</scope>
    <source>
        <tissue evidence="2">Leaf</tissue>
    </source>
</reference>
<dbReference type="Pfam" id="PF14111">
    <property type="entry name" value="DUF4283"/>
    <property type="match status" value="1"/>
</dbReference>
<protein>
    <recommendedName>
        <fullName evidence="1">DUF4283 domain-containing protein</fullName>
    </recommendedName>
</protein>
<evidence type="ECO:0000259" key="1">
    <source>
        <dbReference type="Pfam" id="PF14111"/>
    </source>
</evidence>
<dbReference type="OrthoDB" id="10590386at2759"/>
<name>A0A8T3BJ28_DENNO</name>
<sequence length="129" mass="14200">MASSSLPASNFPPLSSKAGSFLCSPPKNWSQVFAPEVSNPNTFSFSHHPSEPEVIPFSSDILSKGGQDWSLCLVGYSVGRRPFYEALSGAIKKTWNLSGSVQLLSLNDGFFLFRFSCREDFDLIWSRGV</sequence>
<feature type="domain" description="DUF4283" evidence="1">
    <location>
        <begin position="67"/>
        <end position="128"/>
    </location>
</feature>
<dbReference type="AlphaFoldDB" id="A0A8T3BJ28"/>
<keyword evidence="3" id="KW-1185">Reference proteome</keyword>
<organism evidence="2 3">
    <name type="scientific">Dendrobium nobile</name>
    <name type="common">Orchid</name>
    <dbReference type="NCBI Taxonomy" id="94219"/>
    <lineage>
        <taxon>Eukaryota</taxon>
        <taxon>Viridiplantae</taxon>
        <taxon>Streptophyta</taxon>
        <taxon>Embryophyta</taxon>
        <taxon>Tracheophyta</taxon>
        <taxon>Spermatophyta</taxon>
        <taxon>Magnoliopsida</taxon>
        <taxon>Liliopsida</taxon>
        <taxon>Asparagales</taxon>
        <taxon>Orchidaceae</taxon>
        <taxon>Epidendroideae</taxon>
        <taxon>Malaxideae</taxon>
        <taxon>Dendrobiinae</taxon>
        <taxon>Dendrobium</taxon>
    </lineage>
</organism>
<evidence type="ECO:0000313" key="2">
    <source>
        <dbReference type="EMBL" id="KAI0511835.1"/>
    </source>
</evidence>